<reference evidence="2 3" key="1">
    <citation type="submission" date="2024-10" db="EMBL/GenBank/DDBJ databases">
        <title>The Natural Products Discovery Center: Release of the First 8490 Sequenced Strains for Exploring Actinobacteria Biosynthetic Diversity.</title>
        <authorList>
            <person name="Kalkreuter E."/>
            <person name="Kautsar S.A."/>
            <person name="Yang D."/>
            <person name="Bader C.D."/>
            <person name="Teijaro C.N."/>
            <person name="Fluegel L."/>
            <person name="Davis C.M."/>
            <person name="Simpson J.R."/>
            <person name="Lauterbach L."/>
            <person name="Steele A.D."/>
            <person name="Gui C."/>
            <person name="Meng S."/>
            <person name="Li G."/>
            <person name="Viehrig K."/>
            <person name="Ye F."/>
            <person name="Su P."/>
            <person name="Kiefer A.F."/>
            <person name="Nichols A."/>
            <person name="Cepeda A.J."/>
            <person name="Yan W."/>
            <person name="Fan B."/>
            <person name="Jiang Y."/>
            <person name="Adhikari A."/>
            <person name="Zheng C.-J."/>
            <person name="Schuster L."/>
            <person name="Cowan T.M."/>
            <person name="Smanski M.J."/>
            <person name="Chevrette M.G."/>
            <person name="De Carvalho L.P.S."/>
            <person name="Shen B."/>
        </authorList>
    </citation>
    <scope>NUCLEOTIDE SEQUENCE [LARGE SCALE GENOMIC DNA]</scope>
    <source>
        <strain evidence="2 3">NPDC004119</strain>
    </source>
</reference>
<name>A0ABW6NVW1_9NOCA</name>
<proteinExistence type="predicted"/>
<feature type="compositionally biased region" description="Polar residues" evidence="1">
    <location>
        <begin position="21"/>
        <end position="40"/>
    </location>
</feature>
<evidence type="ECO:0000313" key="3">
    <source>
        <dbReference type="Proteomes" id="UP001601442"/>
    </source>
</evidence>
<dbReference type="Proteomes" id="UP001601442">
    <property type="component" value="Unassembled WGS sequence"/>
</dbReference>
<organism evidence="2 3">
    <name type="scientific">Nocardia aobensis</name>
    <dbReference type="NCBI Taxonomy" id="257277"/>
    <lineage>
        <taxon>Bacteria</taxon>
        <taxon>Bacillati</taxon>
        <taxon>Actinomycetota</taxon>
        <taxon>Actinomycetes</taxon>
        <taxon>Mycobacteriales</taxon>
        <taxon>Nocardiaceae</taxon>
        <taxon>Nocardia</taxon>
    </lineage>
</organism>
<evidence type="ECO:0000256" key="1">
    <source>
        <dbReference type="SAM" id="MobiDB-lite"/>
    </source>
</evidence>
<feature type="region of interest" description="Disordered" evidence="1">
    <location>
        <begin position="1"/>
        <end position="44"/>
    </location>
</feature>
<dbReference type="EMBL" id="JBIAMT010000001">
    <property type="protein sequence ID" value="MFF0495171.1"/>
    <property type="molecule type" value="Genomic_DNA"/>
</dbReference>
<accession>A0ABW6NVW1</accession>
<keyword evidence="3" id="KW-1185">Reference proteome</keyword>
<gene>
    <name evidence="2" type="ORF">ACFYU5_02090</name>
</gene>
<sequence>MISEGAMKNSVERRQIGQRKPSFSGQPVSLSRAPSGSTELSPEIPPNVLRETVFYFILAGLADLFAENRRGYSRTQNAPIVSADRFRVVMTCAT</sequence>
<comment type="caution">
    <text evidence="2">The sequence shown here is derived from an EMBL/GenBank/DDBJ whole genome shotgun (WGS) entry which is preliminary data.</text>
</comment>
<protein>
    <submittedName>
        <fullName evidence="2">Uncharacterized protein</fullName>
    </submittedName>
</protein>
<dbReference type="RefSeq" id="WP_387388964.1">
    <property type="nucleotide sequence ID" value="NZ_JBIAMT010000001.1"/>
</dbReference>
<evidence type="ECO:0000313" key="2">
    <source>
        <dbReference type="EMBL" id="MFF0495171.1"/>
    </source>
</evidence>